<evidence type="ECO:0000313" key="3">
    <source>
        <dbReference type="Proteomes" id="UP001530377"/>
    </source>
</evidence>
<dbReference type="InterPro" id="IPR026913">
    <property type="entry name" value="METTL24"/>
</dbReference>
<accession>A0ABD3RAS5</accession>
<dbReference type="PANTHER" id="PTHR32026">
    <property type="entry name" value="METHYLTRANSFERASE-LIKE PROTEIN 24"/>
    <property type="match status" value="1"/>
</dbReference>
<dbReference type="PANTHER" id="PTHR32026:SF10">
    <property type="entry name" value="METHYLTRANSFERASE-LIKE PROTEIN 24-RELATED"/>
    <property type="match status" value="1"/>
</dbReference>
<evidence type="ECO:0000313" key="2">
    <source>
        <dbReference type="EMBL" id="KAL3810049.1"/>
    </source>
</evidence>
<dbReference type="AlphaFoldDB" id="A0ABD3RAS5"/>
<reference evidence="2 3" key="1">
    <citation type="submission" date="2024-10" db="EMBL/GenBank/DDBJ databases">
        <title>Updated reference genomes for cyclostephanoid diatoms.</title>
        <authorList>
            <person name="Roberts W.R."/>
            <person name="Alverson A.J."/>
        </authorList>
    </citation>
    <scope>NUCLEOTIDE SEQUENCE [LARGE SCALE GENOMIC DNA]</scope>
    <source>
        <strain evidence="2 3">AJA228-03</strain>
    </source>
</reference>
<organism evidence="2 3">
    <name type="scientific">Cyclostephanos tholiformis</name>
    <dbReference type="NCBI Taxonomy" id="382380"/>
    <lineage>
        <taxon>Eukaryota</taxon>
        <taxon>Sar</taxon>
        <taxon>Stramenopiles</taxon>
        <taxon>Ochrophyta</taxon>
        <taxon>Bacillariophyta</taxon>
        <taxon>Coscinodiscophyceae</taxon>
        <taxon>Thalassiosirophycidae</taxon>
        <taxon>Stephanodiscales</taxon>
        <taxon>Stephanodiscaceae</taxon>
        <taxon>Cyclostephanos</taxon>
    </lineage>
</organism>
<keyword evidence="3" id="KW-1185">Reference proteome</keyword>
<sequence length="336" mass="37535">MEDLRTRAFGAVHEILSLSSRRSRLAFVCLLPFSLALAATASIGAGGRGWAFMDGITFFRPLKSCEAILDDLDEEYDERRKNRHKRNKNLRKGKLLFDLYEPEATCFHEEHFGASDSGERFDAYGDGPKFVCGVDLIAAKAKDGNADGCLVYSVGSNNDVQFEKAVHTHMGCEIHTFNPTLRRPFVGGMYSTFHPWGLGTDGGNEGNAVSGVDTLIRKSFETVINDLGHVNCTIDILKIDCEGCEYAAMPPLFDLISSGNARVNQIQIELHAPRDNNAQMMYDFFLAADRAKFRIIHKERNHWGCDGYRCVEYVFVNESFLRHVNGNVFCPEIGAI</sequence>
<dbReference type="EMBL" id="JALLPB020000356">
    <property type="protein sequence ID" value="KAL3810049.1"/>
    <property type="molecule type" value="Genomic_DNA"/>
</dbReference>
<evidence type="ECO:0000259" key="1">
    <source>
        <dbReference type="Pfam" id="PF13383"/>
    </source>
</evidence>
<comment type="caution">
    <text evidence="2">The sequence shown here is derived from an EMBL/GenBank/DDBJ whole genome shotgun (WGS) entry which is preliminary data.</text>
</comment>
<dbReference type="Proteomes" id="UP001530377">
    <property type="component" value="Unassembled WGS sequence"/>
</dbReference>
<gene>
    <name evidence="2" type="ORF">ACHAXA_009462</name>
</gene>
<dbReference type="Pfam" id="PF13383">
    <property type="entry name" value="Methyltransf_22"/>
    <property type="match status" value="1"/>
</dbReference>
<protein>
    <recommendedName>
        <fullName evidence="1">Methyltransferase domain-containing protein</fullName>
    </recommendedName>
</protein>
<name>A0ABD3RAS5_9STRA</name>
<feature type="domain" description="Methyltransferase" evidence="1">
    <location>
        <begin position="81"/>
        <end position="316"/>
    </location>
</feature>
<dbReference type="InterPro" id="IPR025714">
    <property type="entry name" value="Methyltranfer_dom"/>
</dbReference>
<proteinExistence type="predicted"/>